<dbReference type="NCBIfam" id="TIGR00229">
    <property type="entry name" value="sensory_box"/>
    <property type="match status" value="1"/>
</dbReference>
<dbReference type="InterPro" id="IPR035965">
    <property type="entry name" value="PAS-like_dom_sf"/>
</dbReference>
<name>A0ABT1J416_9ACTN</name>
<sequence>MLDDDADDVPSAVFEALFAQAPLGLFVFDEELRVVRYNPAGQGVRGIPAERIVGHRIADFAPSFHSVEFENLARRVLDDGAPVRGLVVRGRNPEEPEHELVVSASLFRLRLDSGRALGVAAVENITDRQAALDRLEILHAAHRQLGTSLDATGTAEAFTAVTVPRFADAAAVDLVDEAIRGRPPRPGPVAAETPMRRASFRSLHGSSGAVLPGELSTFPIPTPFTQAMDDARPRLIEELRLDDPWLAVDPERARRLTDAGVNSMIVLPLTVQDTVLGLAALYRTRRREPFSREDFDLAGELAARAALGIDHARSYTRERHTATILQRHLLPKEPPELTGVEAAHLHLTGRIGTGGDWYDVIPLSGARVGLAIGAVAGEGIEAAATMGQLRTALRTLAVQDLPPDELLLRLDETARVLAAEQAEPGPGTPGPIATCLYLVYDPVDRTCVAASAGHPAPLAIGPDGAPMVYDIDTGPPLGRGDGWCENTVLELSEGSLLALYTPGLLTARPAERVGPLDRLRHVLARTDQDLRALCDGAAYALVPAQPESDVMLLLVRTHALETARVASWTFQDNPAVVREARRGVARQLGSWGLGDLVDSTNLIVSELVTNAIRYGTPPIRLRMILDQELICEVSDSSNSAPHLRRARSTDEGGRGLFIIGHLADRWGTRFSRRGKTIWAEQPLDGEAVEGEAPDGKPPAALMG</sequence>
<dbReference type="Pfam" id="PF01590">
    <property type="entry name" value="GAF"/>
    <property type="match status" value="1"/>
</dbReference>
<protein>
    <submittedName>
        <fullName evidence="6">PAS domain S-box-containing protein</fullName>
    </submittedName>
</protein>
<dbReference type="CDD" id="cd16936">
    <property type="entry name" value="HATPase_RsbW-like"/>
    <property type="match status" value="1"/>
</dbReference>
<dbReference type="RefSeq" id="WP_253800591.1">
    <property type="nucleotide sequence ID" value="NZ_JAMZDX010000004.1"/>
</dbReference>
<dbReference type="InterPro" id="IPR001932">
    <property type="entry name" value="PPM-type_phosphatase-like_dom"/>
</dbReference>
<dbReference type="Pfam" id="PF07228">
    <property type="entry name" value="SpoIIE"/>
    <property type="match status" value="1"/>
</dbReference>
<evidence type="ECO:0000256" key="2">
    <source>
        <dbReference type="SAM" id="MobiDB-lite"/>
    </source>
</evidence>
<evidence type="ECO:0000259" key="5">
    <source>
        <dbReference type="SMART" id="SM00331"/>
    </source>
</evidence>
<dbReference type="InterPro" id="IPR013656">
    <property type="entry name" value="PAS_4"/>
</dbReference>
<dbReference type="InterPro" id="IPR036457">
    <property type="entry name" value="PPM-type-like_dom_sf"/>
</dbReference>
<dbReference type="SUPFAM" id="SSF55781">
    <property type="entry name" value="GAF domain-like"/>
    <property type="match status" value="1"/>
</dbReference>
<feature type="region of interest" description="Disordered" evidence="2">
    <location>
        <begin position="682"/>
        <end position="703"/>
    </location>
</feature>
<feature type="domain" description="PPM-type phosphatase" evidence="5">
    <location>
        <begin position="337"/>
        <end position="557"/>
    </location>
</feature>
<organism evidence="6 7">
    <name type="scientific">Kitasatospora paracochleata</name>
    <dbReference type="NCBI Taxonomy" id="58354"/>
    <lineage>
        <taxon>Bacteria</taxon>
        <taxon>Bacillati</taxon>
        <taxon>Actinomycetota</taxon>
        <taxon>Actinomycetes</taxon>
        <taxon>Kitasatosporales</taxon>
        <taxon>Streptomycetaceae</taxon>
        <taxon>Kitasatospora</taxon>
    </lineage>
</organism>
<gene>
    <name evidence="6" type="ORF">FHR36_005152</name>
</gene>
<dbReference type="SMART" id="SM00065">
    <property type="entry name" value="GAF"/>
    <property type="match status" value="1"/>
</dbReference>
<feature type="domain" description="PAS" evidence="4">
    <location>
        <begin position="12"/>
        <end position="78"/>
    </location>
</feature>
<dbReference type="Gene3D" id="3.30.450.40">
    <property type="match status" value="1"/>
</dbReference>
<evidence type="ECO:0000259" key="4">
    <source>
        <dbReference type="SMART" id="SM00091"/>
    </source>
</evidence>
<dbReference type="InterPro" id="IPR003594">
    <property type="entry name" value="HATPase_dom"/>
</dbReference>
<dbReference type="Pfam" id="PF08448">
    <property type="entry name" value="PAS_4"/>
    <property type="match status" value="1"/>
</dbReference>
<dbReference type="Gene3D" id="3.60.40.10">
    <property type="entry name" value="PPM-type phosphatase domain"/>
    <property type="match status" value="1"/>
</dbReference>
<dbReference type="InterPro" id="IPR052016">
    <property type="entry name" value="Bact_Sigma-Reg"/>
</dbReference>
<dbReference type="InterPro" id="IPR029016">
    <property type="entry name" value="GAF-like_dom_sf"/>
</dbReference>
<dbReference type="Gene3D" id="3.30.565.10">
    <property type="entry name" value="Histidine kinase-like ATPase, C-terminal domain"/>
    <property type="match status" value="1"/>
</dbReference>
<accession>A0ABT1J416</accession>
<dbReference type="SUPFAM" id="SSF55874">
    <property type="entry name" value="ATPase domain of HSP90 chaperone/DNA topoisomerase II/histidine kinase"/>
    <property type="match status" value="1"/>
</dbReference>
<dbReference type="PANTHER" id="PTHR43156:SF2">
    <property type="entry name" value="STAGE II SPORULATION PROTEIN E"/>
    <property type="match status" value="1"/>
</dbReference>
<keyword evidence="1" id="KW-0378">Hydrolase</keyword>
<feature type="domain" description="GAF" evidence="3">
    <location>
        <begin position="133"/>
        <end position="319"/>
    </location>
</feature>
<dbReference type="SMART" id="SM00331">
    <property type="entry name" value="PP2C_SIG"/>
    <property type="match status" value="1"/>
</dbReference>
<dbReference type="EMBL" id="JAMZDX010000004">
    <property type="protein sequence ID" value="MCP2311989.1"/>
    <property type="molecule type" value="Genomic_DNA"/>
</dbReference>
<dbReference type="InterPro" id="IPR000014">
    <property type="entry name" value="PAS"/>
</dbReference>
<evidence type="ECO:0000259" key="3">
    <source>
        <dbReference type="SMART" id="SM00065"/>
    </source>
</evidence>
<dbReference type="Proteomes" id="UP001206483">
    <property type="component" value="Unassembled WGS sequence"/>
</dbReference>
<dbReference type="InterPro" id="IPR003018">
    <property type="entry name" value="GAF"/>
</dbReference>
<dbReference type="Gene3D" id="3.30.450.20">
    <property type="entry name" value="PAS domain"/>
    <property type="match status" value="1"/>
</dbReference>
<dbReference type="SUPFAM" id="SSF55785">
    <property type="entry name" value="PYP-like sensor domain (PAS domain)"/>
    <property type="match status" value="1"/>
</dbReference>
<dbReference type="PANTHER" id="PTHR43156">
    <property type="entry name" value="STAGE II SPORULATION PROTEIN E-RELATED"/>
    <property type="match status" value="1"/>
</dbReference>
<evidence type="ECO:0000313" key="6">
    <source>
        <dbReference type="EMBL" id="MCP2311989.1"/>
    </source>
</evidence>
<proteinExistence type="predicted"/>
<keyword evidence="7" id="KW-1185">Reference proteome</keyword>
<evidence type="ECO:0000256" key="1">
    <source>
        <dbReference type="ARBA" id="ARBA00022801"/>
    </source>
</evidence>
<reference evidence="6 7" key="1">
    <citation type="submission" date="2022-06" db="EMBL/GenBank/DDBJ databases">
        <title>Sequencing the genomes of 1000 actinobacteria strains.</title>
        <authorList>
            <person name="Klenk H.-P."/>
        </authorList>
    </citation>
    <scope>NUCLEOTIDE SEQUENCE [LARGE SCALE GENOMIC DNA]</scope>
    <source>
        <strain evidence="6 7">DSM 41656</strain>
    </source>
</reference>
<dbReference type="Pfam" id="PF13581">
    <property type="entry name" value="HATPase_c_2"/>
    <property type="match status" value="1"/>
</dbReference>
<evidence type="ECO:0000313" key="7">
    <source>
        <dbReference type="Proteomes" id="UP001206483"/>
    </source>
</evidence>
<dbReference type="SMART" id="SM00091">
    <property type="entry name" value="PAS"/>
    <property type="match status" value="1"/>
</dbReference>
<dbReference type="InterPro" id="IPR036890">
    <property type="entry name" value="HATPase_C_sf"/>
</dbReference>
<comment type="caution">
    <text evidence="6">The sequence shown here is derived from an EMBL/GenBank/DDBJ whole genome shotgun (WGS) entry which is preliminary data.</text>
</comment>